<evidence type="ECO:0000313" key="3">
    <source>
        <dbReference type="Proteomes" id="UP001500889"/>
    </source>
</evidence>
<protein>
    <submittedName>
        <fullName evidence="2">Uncharacterized protein</fullName>
    </submittedName>
</protein>
<keyword evidence="1" id="KW-0812">Transmembrane</keyword>
<reference evidence="2 3" key="1">
    <citation type="submission" date="2024-02" db="EMBL/GenBank/DDBJ databases">
        <title>A chromosome-level genome assembly of Drosophila madeirensis, a fruit fly species endemic to Madeira island.</title>
        <authorList>
            <person name="Tomihara K."/>
            <person name="Llopart A."/>
            <person name="Yamamoto D."/>
        </authorList>
    </citation>
    <scope>NUCLEOTIDE SEQUENCE [LARGE SCALE GENOMIC DNA]</scope>
    <source>
        <strain evidence="2 3">RF1</strain>
    </source>
</reference>
<proteinExistence type="predicted"/>
<keyword evidence="1" id="KW-0472">Membrane</keyword>
<dbReference type="EMBL" id="AP029263">
    <property type="protein sequence ID" value="BFF89381.1"/>
    <property type="molecule type" value="Genomic_DNA"/>
</dbReference>
<evidence type="ECO:0000256" key="1">
    <source>
        <dbReference type="SAM" id="Phobius"/>
    </source>
</evidence>
<name>A0AAU9EQY8_DROMD</name>
<evidence type="ECO:0000313" key="2">
    <source>
        <dbReference type="EMBL" id="BFF89381.1"/>
    </source>
</evidence>
<dbReference type="Proteomes" id="UP001500889">
    <property type="component" value="Chromosome O"/>
</dbReference>
<keyword evidence="3" id="KW-1185">Reference proteome</keyword>
<dbReference type="AlphaFoldDB" id="A0AAU9EQY8"/>
<feature type="transmembrane region" description="Helical" evidence="1">
    <location>
        <begin position="36"/>
        <end position="55"/>
    </location>
</feature>
<accession>A0AAU9EQY8</accession>
<keyword evidence="1" id="KW-1133">Transmembrane helix</keyword>
<sequence length="79" mass="8450">MRGASAVPAGARTLQSSDVEVACIVECSIHFLPLELQLALAMVLVLAFVAAFASSEVPLKCLTFMCGSHISRRLRQLTC</sequence>
<gene>
    <name evidence="2" type="ORF">DMAD_08156</name>
</gene>
<organism evidence="2 3">
    <name type="scientific">Drosophila madeirensis</name>
    <name type="common">Fruit fly</name>
    <dbReference type="NCBI Taxonomy" id="30013"/>
    <lineage>
        <taxon>Eukaryota</taxon>
        <taxon>Metazoa</taxon>
        <taxon>Ecdysozoa</taxon>
        <taxon>Arthropoda</taxon>
        <taxon>Hexapoda</taxon>
        <taxon>Insecta</taxon>
        <taxon>Pterygota</taxon>
        <taxon>Neoptera</taxon>
        <taxon>Endopterygota</taxon>
        <taxon>Diptera</taxon>
        <taxon>Brachycera</taxon>
        <taxon>Muscomorpha</taxon>
        <taxon>Ephydroidea</taxon>
        <taxon>Drosophilidae</taxon>
        <taxon>Drosophila</taxon>
        <taxon>Sophophora</taxon>
    </lineage>
</organism>